<dbReference type="InterPro" id="IPR036265">
    <property type="entry name" value="HIT-like_sf"/>
</dbReference>
<dbReference type="STRING" id="1075402.AN216_14630"/>
<dbReference type="InterPro" id="IPR001310">
    <property type="entry name" value="Histidine_triad_HIT"/>
</dbReference>
<proteinExistence type="predicted"/>
<reference evidence="5 6" key="1">
    <citation type="journal article" date="2016" name="Front. Microbiol.">
        <title>Comparative Genomics Analysis of Streptomyces Species Reveals Their Adaptation to the Marine Environment and Their Diversity at the Genomic Level.</title>
        <authorList>
            <person name="Tian X."/>
            <person name="Zhang Z."/>
            <person name="Yang T."/>
            <person name="Chen M."/>
            <person name="Li J."/>
            <person name="Chen F."/>
            <person name="Yang J."/>
            <person name="Li W."/>
            <person name="Zhang B."/>
            <person name="Zhang Z."/>
            <person name="Wu J."/>
            <person name="Zhang C."/>
            <person name="Long L."/>
            <person name="Xiao J."/>
        </authorList>
    </citation>
    <scope>NUCLEOTIDE SEQUENCE [LARGE SCALE GENOMIC DNA]</scope>
    <source>
        <strain evidence="5 6">SCSIO 02100</strain>
    </source>
</reference>
<dbReference type="PATRIC" id="fig|1075402.3.peg.1831"/>
<name>A0A1E7KFL6_9ACTN</name>
<evidence type="ECO:0000259" key="4">
    <source>
        <dbReference type="PROSITE" id="PS51084"/>
    </source>
</evidence>
<dbReference type="SUPFAM" id="SSF54197">
    <property type="entry name" value="HIT-like"/>
    <property type="match status" value="1"/>
</dbReference>
<comment type="caution">
    <text evidence="5">The sequence shown here is derived from an EMBL/GenBank/DDBJ whole genome shotgun (WGS) entry which is preliminary data.</text>
</comment>
<keyword evidence="6" id="KW-1185">Reference proteome</keyword>
<dbReference type="OrthoDB" id="9784774at2"/>
<gene>
    <name evidence="5" type="ORF">AN216_14630</name>
</gene>
<evidence type="ECO:0000256" key="1">
    <source>
        <dbReference type="PIRSR" id="PIRSR601310-1"/>
    </source>
</evidence>
<dbReference type="InterPro" id="IPR011146">
    <property type="entry name" value="HIT-like"/>
</dbReference>
<evidence type="ECO:0000256" key="3">
    <source>
        <dbReference type="PROSITE-ProRule" id="PRU00464"/>
    </source>
</evidence>
<dbReference type="GO" id="GO:0003824">
    <property type="term" value="F:catalytic activity"/>
    <property type="evidence" value="ECO:0007669"/>
    <property type="project" value="InterPro"/>
</dbReference>
<evidence type="ECO:0000256" key="2">
    <source>
        <dbReference type="PIRSR" id="PIRSR601310-3"/>
    </source>
</evidence>
<sequence>MAGEPQADCLFCKIVAGEVPATVVRDTETTVAFRDINPQAPVHVLVIPKAHHRDAVTLATEAPQVAADVLREAGEVAALEKLAVSEGGPGTGYRVVFNTGTGAGQTVFHAHAHVLGGRGLDWPPG</sequence>
<dbReference type="Pfam" id="PF01230">
    <property type="entry name" value="HIT"/>
    <property type="match status" value="1"/>
</dbReference>
<accession>A0A1E7KFL6</accession>
<protein>
    <submittedName>
        <fullName evidence="5">Histidine triad (HIT) protein</fullName>
    </submittedName>
</protein>
<organism evidence="5 6">
    <name type="scientific">Streptomyces oceani</name>
    <dbReference type="NCBI Taxonomy" id="1075402"/>
    <lineage>
        <taxon>Bacteria</taxon>
        <taxon>Bacillati</taxon>
        <taxon>Actinomycetota</taxon>
        <taxon>Actinomycetes</taxon>
        <taxon>Kitasatosporales</taxon>
        <taxon>Streptomycetaceae</taxon>
        <taxon>Streptomyces</taxon>
    </lineage>
</organism>
<dbReference type="Proteomes" id="UP000176101">
    <property type="component" value="Unassembled WGS sequence"/>
</dbReference>
<dbReference type="PANTHER" id="PTHR23089">
    <property type="entry name" value="HISTIDINE TRIAD HIT PROTEIN"/>
    <property type="match status" value="1"/>
</dbReference>
<dbReference type="EMBL" id="LJGU01000127">
    <property type="protein sequence ID" value="OEV02708.1"/>
    <property type="molecule type" value="Genomic_DNA"/>
</dbReference>
<dbReference type="CDD" id="cd01276">
    <property type="entry name" value="PKCI_related"/>
    <property type="match status" value="1"/>
</dbReference>
<feature type="domain" description="HIT" evidence="4">
    <location>
        <begin position="10"/>
        <end position="125"/>
    </location>
</feature>
<dbReference type="RefSeq" id="WP_070197091.1">
    <property type="nucleotide sequence ID" value="NZ_LJGU01000127.1"/>
</dbReference>
<feature type="short sequence motif" description="Histidine triad motif" evidence="2 3">
    <location>
        <begin position="109"/>
        <end position="113"/>
    </location>
</feature>
<feature type="active site" description="Tele-AMP-histidine intermediate" evidence="1">
    <location>
        <position position="111"/>
    </location>
</feature>
<dbReference type="PRINTS" id="PR00332">
    <property type="entry name" value="HISTRIAD"/>
</dbReference>
<dbReference type="AlphaFoldDB" id="A0A1E7KFL6"/>
<dbReference type="Gene3D" id="3.30.428.10">
    <property type="entry name" value="HIT-like"/>
    <property type="match status" value="1"/>
</dbReference>
<evidence type="ECO:0000313" key="5">
    <source>
        <dbReference type="EMBL" id="OEV02708.1"/>
    </source>
</evidence>
<evidence type="ECO:0000313" key="6">
    <source>
        <dbReference type="Proteomes" id="UP000176101"/>
    </source>
</evidence>
<dbReference type="PROSITE" id="PS51084">
    <property type="entry name" value="HIT_2"/>
    <property type="match status" value="1"/>
</dbReference>